<feature type="chain" id="PRO_5011794611" evidence="1">
    <location>
        <begin position="24"/>
        <end position="281"/>
    </location>
</feature>
<dbReference type="EMBL" id="FOAA01000006">
    <property type="protein sequence ID" value="SEK87051.1"/>
    <property type="molecule type" value="Genomic_DNA"/>
</dbReference>
<proteinExistence type="predicted"/>
<evidence type="ECO:0000256" key="1">
    <source>
        <dbReference type="SAM" id="SignalP"/>
    </source>
</evidence>
<evidence type="ECO:0000313" key="2">
    <source>
        <dbReference type="EMBL" id="SEK87051.1"/>
    </source>
</evidence>
<reference evidence="3" key="1">
    <citation type="submission" date="2016-10" db="EMBL/GenBank/DDBJ databases">
        <authorList>
            <person name="Varghese N."/>
            <person name="Submissions S."/>
        </authorList>
    </citation>
    <scope>NUCLEOTIDE SEQUENCE [LARGE SCALE GENOMIC DNA]</scope>
    <source>
        <strain evidence="3">DSM 241</strain>
    </source>
</reference>
<sequence length="281" mass="30893">MNKSSLSTLCLGVLLWCPAGVSADEAVHPALSPGVSLAQWDVPSAWGLESEVGPRFSVGPYWENFLTQGNGHLTALDGRLFRERLDYDLRRQTDHVPVPTGRMTGTGMEAVGGYQLGYVADRVRYDLVMGVGYDRVRQAWNQGIQSAGGVDAFQDELHPVFYTRIGAGPVFETEQWRGRLHMGLKYPLDLDEELDLASLMFGQDPAHMSQYHSGSFVNFSNLFLVGGSEFRLDFYYDRYRLSSPGFGGGGLEASGLDCVDCSTGSSQSNVEIFGIEMGMNF</sequence>
<dbReference type="AlphaFoldDB" id="A0A1H7KJL4"/>
<dbReference type="Proteomes" id="UP000199256">
    <property type="component" value="Unassembled WGS sequence"/>
</dbReference>
<feature type="signal peptide" evidence="1">
    <location>
        <begin position="1"/>
        <end position="23"/>
    </location>
</feature>
<dbReference type="STRING" id="1396821.SAMN05444515_10630"/>
<keyword evidence="1" id="KW-0732">Signal</keyword>
<name>A0A1H7KJL4_9GAMM</name>
<evidence type="ECO:0000313" key="3">
    <source>
        <dbReference type="Proteomes" id="UP000199256"/>
    </source>
</evidence>
<organism evidence="2 3">
    <name type="scientific">Ectothiorhodospira marina</name>
    <dbReference type="NCBI Taxonomy" id="1396821"/>
    <lineage>
        <taxon>Bacteria</taxon>
        <taxon>Pseudomonadati</taxon>
        <taxon>Pseudomonadota</taxon>
        <taxon>Gammaproteobacteria</taxon>
        <taxon>Chromatiales</taxon>
        <taxon>Ectothiorhodospiraceae</taxon>
        <taxon>Ectothiorhodospira</taxon>
    </lineage>
</organism>
<accession>A0A1H7KJL4</accession>
<keyword evidence="3" id="KW-1185">Reference proteome</keyword>
<protein>
    <submittedName>
        <fullName evidence="2">Uncharacterized protein</fullName>
    </submittedName>
</protein>
<gene>
    <name evidence="2" type="ORF">SAMN05444515_10630</name>
</gene>
<dbReference type="OrthoDB" id="5780689at2"/>
<dbReference type="RefSeq" id="WP_143050441.1">
    <property type="nucleotide sequence ID" value="NZ_FOAA01000006.1"/>
</dbReference>